<dbReference type="Proteomes" id="UP001459714">
    <property type="component" value="Unassembled WGS sequence"/>
</dbReference>
<dbReference type="RefSeq" id="WP_342021116.1">
    <property type="nucleotide sequence ID" value="NZ_JBBYAK010000002.1"/>
</dbReference>
<dbReference type="EMBL" id="JBBYAK010000002">
    <property type="protein sequence ID" value="MEL3959481.1"/>
    <property type="molecule type" value="Genomic_DNA"/>
</dbReference>
<sequence>MFVDIITSNGTLQFVAYNEHNGYYGHEAKVISTQIEHSEFL</sequence>
<protein>
    <submittedName>
        <fullName evidence="1">Uncharacterized protein</fullName>
    </submittedName>
</protein>
<organism evidence="1 2">
    <name type="scientific">Caldifermentibacillus hisashii</name>
    <dbReference type="NCBI Taxonomy" id="996558"/>
    <lineage>
        <taxon>Bacteria</taxon>
        <taxon>Bacillati</taxon>
        <taxon>Bacillota</taxon>
        <taxon>Bacilli</taxon>
        <taxon>Bacillales</taxon>
        <taxon>Bacillaceae</taxon>
        <taxon>Caldifermentibacillus</taxon>
    </lineage>
</organism>
<reference evidence="1 2" key="1">
    <citation type="submission" date="2024-03" db="EMBL/GenBank/DDBJ databases">
        <title>Bacilli Hybrid Assemblies.</title>
        <authorList>
            <person name="Kovac J."/>
        </authorList>
    </citation>
    <scope>NUCLEOTIDE SEQUENCE [LARGE SCALE GENOMIC DNA]</scope>
    <source>
        <strain evidence="1 2">FSL M8-0022</strain>
    </source>
</reference>
<comment type="caution">
    <text evidence="1">The sequence shown here is derived from an EMBL/GenBank/DDBJ whole genome shotgun (WGS) entry which is preliminary data.</text>
</comment>
<evidence type="ECO:0000313" key="1">
    <source>
        <dbReference type="EMBL" id="MEL3959481.1"/>
    </source>
</evidence>
<evidence type="ECO:0000313" key="2">
    <source>
        <dbReference type="Proteomes" id="UP001459714"/>
    </source>
</evidence>
<gene>
    <name evidence="1" type="ORF">NST17_20225</name>
</gene>
<accession>A0ABU9K2Y0</accession>
<proteinExistence type="predicted"/>
<name>A0ABU9K2Y0_9BACI</name>
<keyword evidence="2" id="KW-1185">Reference proteome</keyword>